<dbReference type="OrthoDB" id="2129491at2759"/>
<dbReference type="GO" id="GO:0005737">
    <property type="term" value="C:cytoplasm"/>
    <property type="evidence" value="ECO:0007669"/>
    <property type="project" value="TreeGrafter"/>
</dbReference>
<dbReference type="PANTHER" id="PTHR15921">
    <property type="entry name" value="PRE-MRNA CLEAVAGE COMPLEX II"/>
    <property type="match status" value="1"/>
</dbReference>
<dbReference type="GO" id="GO:0006369">
    <property type="term" value="P:termination of RNA polymerase II transcription"/>
    <property type="evidence" value="ECO:0007669"/>
    <property type="project" value="InterPro"/>
</dbReference>
<comment type="caution">
    <text evidence="3">The sequence shown here is derived from an EMBL/GenBank/DDBJ whole genome shotgun (WGS) entry which is preliminary data.</text>
</comment>
<dbReference type="InterPro" id="IPR057242">
    <property type="entry name" value="PCFS4-like"/>
</dbReference>
<accession>A0A9Q0SN86</accession>
<keyword evidence="4" id="KW-1185">Reference proteome</keyword>
<dbReference type="GO" id="GO:0031124">
    <property type="term" value="P:mRNA 3'-end processing"/>
    <property type="evidence" value="ECO:0007669"/>
    <property type="project" value="InterPro"/>
</dbReference>
<dbReference type="Proteomes" id="UP001151529">
    <property type="component" value="Chromosome 17"/>
</dbReference>
<organism evidence="3 4">
    <name type="scientific">Salix viminalis</name>
    <name type="common">Common osier</name>
    <name type="synonym">Basket willow</name>
    <dbReference type="NCBI Taxonomy" id="40686"/>
    <lineage>
        <taxon>Eukaryota</taxon>
        <taxon>Viridiplantae</taxon>
        <taxon>Streptophyta</taxon>
        <taxon>Embryophyta</taxon>
        <taxon>Tracheophyta</taxon>
        <taxon>Spermatophyta</taxon>
        <taxon>Magnoliopsida</taxon>
        <taxon>eudicotyledons</taxon>
        <taxon>Gunneridae</taxon>
        <taxon>Pentapetalae</taxon>
        <taxon>rosids</taxon>
        <taxon>fabids</taxon>
        <taxon>Malpighiales</taxon>
        <taxon>Salicaceae</taxon>
        <taxon>Saliceae</taxon>
        <taxon>Salix</taxon>
    </lineage>
</organism>
<dbReference type="GO" id="GO:0000993">
    <property type="term" value="F:RNA polymerase II complex binding"/>
    <property type="evidence" value="ECO:0007669"/>
    <property type="project" value="InterPro"/>
</dbReference>
<sequence length="261" mass="29887">MAATLITRKDHHHPMEVPNLHNPVLNSQKRSRTSYMEQQQQGGDYYHRNQLGLQAKNPRVDRFNNNRVVNYGPKIQSLPQLEGKKALPQLQDQEAGGHNGFFMPYLQAWKPENNNFVVSRSYPPLSRQFQGMKPGFYNGFSVPNYQVSQHFQDSSLKVDNGVFNPNHPKNTANVSVVTGFPKADAHVEKEKEEEDWMSSIDENKVCALCREPFEEFYSHEADEWILRGVVYLNAEKKSATVSMNRSRLGPAVHAKCRPAFK</sequence>
<dbReference type="Pfam" id="PF23228">
    <property type="entry name" value="zf_PCFS4"/>
    <property type="match status" value="1"/>
</dbReference>
<dbReference type="InterPro" id="IPR045154">
    <property type="entry name" value="PCF11-like"/>
</dbReference>
<evidence type="ECO:0000256" key="1">
    <source>
        <dbReference type="SAM" id="MobiDB-lite"/>
    </source>
</evidence>
<evidence type="ECO:0000259" key="2">
    <source>
        <dbReference type="Pfam" id="PF23228"/>
    </source>
</evidence>
<dbReference type="PANTHER" id="PTHR15921:SF12">
    <property type="entry name" value="POLYADENYLATION AND CLEAVAGE FACTOR HOMOLOG 4"/>
    <property type="match status" value="1"/>
</dbReference>
<evidence type="ECO:0000313" key="4">
    <source>
        <dbReference type="Proteomes" id="UP001151529"/>
    </source>
</evidence>
<feature type="domain" description="PCFS4-like zinc finger" evidence="2">
    <location>
        <begin position="192"/>
        <end position="258"/>
    </location>
</feature>
<reference evidence="3" key="2">
    <citation type="journal article" date="2023" name="Int. J. Mol. Sci.">
        <title>De Novo Assembly and Annotation of 11 Diverse Shrub Willow (Salix) Genomes Reveals Novel Gene Organization in Sex-Linked Regions.</title>
        <authorList>
            <person name="Hyden B."/>
            <person name="Feng K."/>
            <person name="Yates T.B."/>
            <person name="Jawdy S."/>
            <person name="Cereghino C."/>
            <person name="Smart L.B."/>
            <person name="Muchero W."/>
        </authorList>
    </citation>
    <scope>NUCLEOTIDE SEQUENCE [LARGE SCALE GENOMIC DNA]</scope>
    <source>
        <tissue evidence="3">Shoot tip</tissue>
    </source>
</reference>
<dbReference type="GO" id="GO:0005849">
    <property type="term" value="C:mRNA cleavage factor complex"/>
    <property type="evidence" value="ECO:0007669"/>
    <property type="project" value="TreeGrafter"/>
</dbReference>
<proteinExistence type="predicted"/>
<dbReference type="GO" id="GO:0003729">
    <property type="term" value="F:mRNA binding"/>
    <property type="evidence" value="ECO:0007669"/>
    <property type="project" value="InterPro"/>
</dbReference>
<reference evidence="3" key="1">
    <citation type="submission" date="2022-11" db="EMBL/GenBank/DDBJ databases">
        <authorList>
            <person name="Hyden B.L."/>
            <person name="Feng K."/>
            <person name="Yates T."/>
            <person name="Jawdy S."/>
            <person name="Smart L.B."/>
            <person name="Muchero W."/>
        </authorList>
    </citation>
    <scope>NUCLEOTIDE SEQUENCE</scope>
    <source>
        <tissue evidence="3">Shoot tip</tissue>
    </source>
</reference>
<dbReference type="AlphaFoldDB" id="A0A9Q0SN86"/>
<evidence type="ECO:0000313" key="3">
    <source>
        <dbReference type="EMBL" id="KAJ6683283.1"/>
    </source>
</evidence>
<gene>
    <name evidence="3" type="ORF">OIU85_007009</name>
</gene>
<protein>
    <recommendedName>
        <fullName evidence="2">PCFS4-like zinc finger domain-containing protein</fullName>
    </recommendedName>
</protein>
<dbReference type="EMBL" id="JAPFFL010000013">
    <property type="protein sequence ID" value="KAJ6683283.1"/>
    <property type="molecule type" value="Genomic_DNA"/>
</dbReference>
<feature type="compositionally biased region" description="Polar residues" evidence="1">
    <location>
        <begin position="24"/>
        <end position="41"/>
    </location>
</feature>
<feature type="region of interest" description="Disordered" evidence="1">
    <location>
        <begin position="1"/>
        <end position="41"/>
    </location>
</feature>
<name>A0A9Q0SN86_SALVM</name>